<sequence>MRQVDFDAIGFAAPPFVEQLARPERISGVRQARRRGKVGGAPLFMQRHAAGDLSQLLEFRYPEIFIEIQVAGVALRGAHVGAKKNQAGTVRQHNRVALQVNVHLAGKVNDVVFKDVRLRLAGRQKYLVAPGGQRVNQRLAGKVERGTYLARLQDVADTVIQSGFVPVELIFKAVIHKQAGQLFRLLVAEDVLHDRLALAFVTVAYVRIQIGLVAAAAVALHAGEAFNLTAKRVYLFVVTIAFDLFQDELN</sequence>
<evidence type="ECO:0000313" key="2">
    <source>
        <dbReference type="Proteomes" id="UP000008648"/>
    </source>
</evidence>
<keyword evidence="2" id="KW-1185">Reference proteome</keyword>
<evidence type="ECO:0000313" key="1">
    <source>
        <dbReference type="EMBL" id="ADX32418.1"/>
    </source>
</evidence>
<protein>
    <submittedName>
        <fullName evidence="1">Uncharacterized protein</fullName>
    </submittedName>
</protein>
<organism evidence="1 2">
    <name type="scientific">Erwinia phage ENT90</name>
    <dbReference type="NCBI Taxonomy" id="947843"/>
    <lineage>
        <taxon>Viruses</taxon>
        <taxon>Duplodnaviria</taxon>
        <taxon>Heunggongvirae</taxon>
        <taxon>Uroviricota</taxon>
        <taxon>Caudoviricetes</taxon>
        <taxon>Peduoviridae</taxon>
        <taxon>Entnonagintavirus</taxon>
        <taxon>Entnonagintavirus ENT90</taxon>
    </lineage>
</organism>
<name>F1BUR3_9CAUD</name>
<dbReference type="Proteomes" id="UP000008648">
    <property type="component" value="Segment"/>
</dbReference>
<dbReference type="KEGG" id="vg:14297530"/>
<reference evidence="1 2" key="1">
    <citation type="submission" date="2010-08" db="EMBL/GenBank/DDBJ databases">
        <title>Genomic sequence of temperate phage ENT90 isolated from Erwinia amylovora.</title>
        <authorList>
            <person name="Lee Y.-D."/>
            <person name="Park J.-H."/>
        </authorList>
    </citation>
    <scope>NUCLEOTIDE SEQUENCE [LARGE SCALE GENOMIC DNA]</scope>
</reference>
<dbReference type="EMBL" id="HQ110084">
    <property type="protein sequence ID" value="ADX32418.1"/>
    <property type="molecule type" value="Genomic_DNA"/>
</dbReference>
<dbReference type="RefSeq" id="YP_007238034.1">
    <property type="nucleotide sequence ID" value="NC_019932.1"/>
</dbReference>
<dbReference type="GeneID" id="14297530"/>
<accession>F1BUR3</accession>
<proteinExistence type="predicted"/>